<name>A0A1H9YPN8_9EURY</name>
<keyword evidence="4" id="KW-1185">Reference proteome</keyword>
<protein>
    <submittedName>
        <fullName evidence="3">Alkylhydroperoxidase AhpD family core domain-containing protein</fullName>
    </submittedName>
</protein>
<dbReference type="Proteomes" id="UP000324021">
    <property type="component" value="Unassembled WGS sequence"/>
</dbReference>
<dbReference type="Pfam" id="PF02627">
    <property type="entry name" value="CMD"/>
    <property type="match status" value="1"/>
</dbReference>
<evidence type="ECO:0000313" key="2">
    <source>
        <dbReference type="EMBL" id="SDC22653.1"/>
    </source>
</evidence>
<gene>
    <name evidence="3" type="ORF">SAMN04488694_101196</name>
    <name evidence="2" type="ORF">SAMN05192552_1002166</name>
</gene>
<sequence>MNATGEATAEFQKTRFTIRSLPVGIARFIHNFPRLIRAKRADRVSDQFAEKIMLAVTAVNECQYCTRYHTDVARETGMEQETITQLLENDIRSAVDDNERPALVFAQQYAETDGNPGRDARNALRETYGPETAADVLAFVRAIYIGNLLGNTYDAIRFALAQRVHAGRQYLRSASTGISRVVERLRERCRV</sequence>
<reference evidence="3" key="1">
    <citation type="submission" date="2016-10" db="EMBL/GenBank/DDBJ databases">
        <authorList>
            <person name="de Groot N.N."/>
        </authorList>
    </citation>
    <scope>NUCLEOTIDE SEQUENCE [LARGE SCALE GENOMIC DNA]</scope>
    <source>
        <strain evidence="3">CDM_6</strain>
    </source>
</reference>
<proteinExistence type="predicted"/>
<evidence type="ECO:0000259" key="1">
    <source>
        <dbReference type="Pfam" id="PF02627"/>
    </source>
</evidence>
<dbReference type="NCBIfam" id="TIGR00778">
    <property type="entry name" value="ahpD_dom"/>
    <property type="match status" value="1"/>
</dbReference>
<dbReference type="OrthoDB" id="70309at2157"/>
<reference evidence="4 5" key="2">
    <citation type="submission" date="2016-10" db="EMBL/GenBank/DDBJ databases">
        <authorList>
            <person name="Varghese N."/>
            <person name="Submissions S."/>
        </authorList>
    </citation>
    <scope>NUCLEOTIDE SEQUENCE [LARGE SCALE GENOMIC DNA]</scope>
    <source>
        <strain evidence="2 5">CDM_1</strain>
        <strain evidence="4">CDM_6</strain>
    </source>
</reference>
<dbReference type="PANTHER" id="PTHR35446:SF2">
    <property type="entry name" value="CARBOXYMUCONOLACTONE DECARBOXYLASE-LIKE DOMAIN-CONTAINING PROTEIN"/>
    <property type="match status" value="1"/>
</dbReference>
<keyword evidence="3" id="KW-0575">Peroxidase</keyword>
<dbReference type="AlphaFoldDB" id="A0A1H9YPN8"/>
<dbReference type="EMBL" id="FMZP01000002">
    <property type="protein sequence ID" value="SDC22653.1"/>
    <property type="molecule type" value="Genomic_DNA"/>
</dbReference>
<dbReference type="InterPro" id="IPR029032">
    <property type="entry name" value="AhpD-like"/>
</dbReference>
<dbReference type="InterPro" id="IPR003779">
    <property type="entry name" value="CMD-like"/>
</dbReference>
<organism evidence="3 4">
    <name type="scientific">Natrinema hispanicum</name>
    <dbReference type="NCBI Taxonomy" id="392421"/>
    <lineage>
        <taxon>Archaea</taxon>
        <taxon>Methanobacteriati</taxon>
        <taxon>Methanobacteriota</taxon>
        <taxon>Stenosarchaea group</taxon>
        <taxon>Halobacteria</taxon>
        <taxon>Halobacteriales</taxon>
        <taxon>Natrialbaceae</taxon>
        <taxon>Natrinema</taxon>
    </lineage>
</organism>
<dbReference type="RefSeq" id="WP_092929160.1">
    <property type="nucleotide sequence ID" value="NZ_FMZP01000002.1"/>
</dbReference>
<dbReference type="SUPFAM" id="SSF69118">
    <property type="entry name" value="AhpD-like"/>
    <property type="match status" value="1"/>
</dbReference>
<evidence type="ECO:0000313" key="5">
    <source>
        <dbReference type="Proteomes" id="UP000324021"/>
    </source>
</evidence>
<dbReference type="GO" id="GO:0051920">
    <property type="term" value="F:peroxiredoxin activity"/>
    <property type="evidence" value="ECO:0007669"/>
    <property type="project" value="InterPro"/>
</dbReference>
<evidence type="ECO:0000313" key="3">
    <source>
        <dbReference type="EMBL" id="SES71052.1"/>
    </source>
</evidence>
<accession>A0A1H9YPN8</accession>
<dbReference type="EMBL" id="FOIC01000001">
    <property type="protein sequence ID" value="SES71052.1"/>
    <property type="molecule type" value="Genomic_DNA"/>
</dbReference>
<dbReference type="Gene3D" id="1.20.1290.10">
    <property type="entry name" value="AhpD-like"/>
    <property type="match status" value="1"/>
</dbReference>
<feature type="domain" description="Carboxymuconolactone decarboxylase-like" evidence="1">
    <location>
        <begin position="44"/>
        <end position="94"/>
    </location>
</feature>
<dbReference type="InterPro" id="IPR004675">
    <property type="entry name" value="AhpD_core"/>
</dbReference>
<keyword evidence="3" id="KW-0560">Oxidoreductase</keyword>
<evidence type="ECO:0000313" key="4">
    <source>
        <dbReference type="Proteomes" id="UP000199320"/>
    </source>
</evidence>
<dbReference type="Proteomes" id="UP000199320">
    <property type="component" value="Unassembled WGS sequence"/>
</dbReference>
<dbReference type="PANTHER" id="PTHR35446">
    <property type="entry name" value="SI:CH211-175M2.5"/>
    <property type="match status" value="1"/>
</dbReference>